<protein>
    <recommendedName>
        <fullName evidence="4">Lipoprotein</fullName>
    </recommendedName>
</protein>
<name>A0ABV6B6T5_9DEIO</name>
<gene>
    <name evidence="2" type="ORF">ACFFLM_26450</name>
</gene>
<keyword evidence="3" id="KW-1185">Reference proteome</keyword>
<accession>A0ABV6B6T5</accession>
<feature type="signal peptide" evidence="1">
    <location>
        <begin position="1"/>
        <end position="19"/>
    </location>
</feature>
<reference evidence="2 3" key="1">
    <citation type="submission" date="2024-09" db="EMBL/GenBank/DDBJ databases">
        <authorList>
            <person name="Sun Q."/>
            <person name="Mori K."/>
        </authorList>
    </citation>
    <scope>NUCLEOTIDE SEQUENCE [LARGE SCALE GENOMIC DNA]</scope>
    <source>
        <strain evidence="2 3">JCM 13503</strain>
    </source>
</reference>
<keyword evidence="1" id="KW-0732">Signal</keyword>
<evidence type="ECO:0000256" key="1">
    <source>
        <dbReference type="SAM" id="SignalP"/>
    </source>
</evidence>
<organism evidence="2 3">
    <name type="scientific">Deinococcus oregonensis</name>
    <dbReference type="NCBI Taxonomy" id="1805970"/>
    <lineage>
        <taxon>Bacteria</taxon>
        <taxon>Thermotogati</taxon>
        <taxon>Deinococcota</taxon>
        <taxon>Deinococci</taxon>
        <taxon>Deinococcales</taxon>
        <taxon>Deinococcaceae</taxon>
        <taxon>Deinococcus</taxon>
    </lineage>
</organism>
<evidence type="ECO:0000313" key="2">
    <source>
        <dbReference type="EMBL" id="MFB9995477.1"/>
    </source>
</evidence>
<dbReference type="PROSITE" id="PS51257">
    <property type="entry name" value="PROKAR_LIPOPROTEIN"/>
    <property type="match status" value="1"/>
</dbReference>
<comment type="caution">
    <text evidence="2">The sequence shown here is derived from an EMBL/GenBank/DDBJ whole genome shotgun (WGS) entry which is preliminary data.</text>
</comment>
<evidence type="ECO:0008006" key="4">
    <source>
        <dbReference type="Google" id="ProtNLM"/>
    </source>
</evidence>
<sequence length="158" mass="16493">MNRLALAALLFFAPLVFSACGNCADAGLCRIAPEEGTTTAYSPTASYVPGTSTRVPLEVDLIDLPESARLKLGTGNAGAKATGPLVLAVFDSGRARVSWDGMPFAPREGFLTVTVAPDATLTGHDPFNSYSTTMQTYIQSVTAAQRAGSVTHGILVNR</sequence>
<evidence type="ECO:0000313" key="3">
    <source>
        <dbReference type="Proteomes" id="UP001589733"/>
    </source>
</evidence>
<dbReference type="EMBL" id="JBHLYR010000091">
    <property type="protein sequence ID" value="MFB9995477.1"/>
    <property type="molecule type" value="Genomic_DNA"/>
</dbReference>
<dbReference type="RefSeq" id="WP_380017445.1">
    <property type="nucleotide sequence ID" value="NZ_JBHLYR010000091.1"/>
</dbReference>
<feature type="chain" id="PRO_5046830285" description="Lipoprotein" evidence="1">
    <location>
        <begin position="20"/>
        <end position="158"/>
    </location>
</feature>
<dbReference type="Proteomes" id="UP001589733">
    <property type="component" value="Unassembled WGS sequence"/>
</dbReference>
<proteinExistence type="predicted"/>